<feature type="non-terminal residue" evidence="1">
    <location>
        <position position="1"/>
    </location>
</feature>
<dbReference type="EMBL" id="JASPKZ010010661">
    <property type="protein sequence ID" value="KAJ9573998.1"/>
    <property type="molecule type" value="Genomic_DNA"/>
</dbReference>
<reference evidence="1" key="2">
    <citation type="submission" date="2023-05" db="EMBL/GenBank/DDBJ databases">
        <authorList>
            <person name="Fouks B."/>
        </authorList>
    </citation>
    <scope>NUCLEOTIDE SEQUENCE</scope>
    <source>
        <strain evidence="1">Stay&amp;Tobe</strain>
        <tissue evidence="1">Testes</tissue>
    </source>
</reference>
<protein>
    <submittedName>
        <fullName evidence="1">Uncharacterized protein</fullName>
    </submittedName>
</protein>
<feature type="non-terminal residue" evidence="1">
    <location>
        <position position="128"/>
    </location>
</feature>
<dbReference type="Proteomes" id="UP001233999">
    <property type="component" value="Unassembled WGS sequence"/>
</dbReference>
<accession>A0AAD7Z5T1</accession>
<name>A0AAD7Z5T1_DIPPU</name>
<dbReference type="AlphaFoldDB" id="A0AAD7Z5T1"/>
<sequence length="128" mass="14555">STSLVLLFTGLDFSSKYYTGILCVVRLLTEMQRWNSIYIVCLNISLSCNDCITLQGNSLMHAYATLRTFLEVPDRVSIVQLFASSALFYDIATNRTVKICGNFEVHKLAFDSIRCFSCSFTLVFKFLF</sequence>
<organism evidence="1 2">
    <name type="scientific">Diploptera punctata</name>
    <name type="common">Pacific beetle cockroach</name>
    <dbReference type="NCBI Taxonomy" id="6984"/>
    <lineage>
        <taxon>Eukaryota</taxon>
        <taxon>Metazoa</taxon>
        <taxon>Ecdysozoa</taxon>
        <taxon>Arthropoda</taxon>
        <taxon>Hexapoda</taxon>
        <taxon>Insecta</taxon>
        <taxon>Pterygota</taxon>
        <taxon>Neoptera</taxon>
        <taxon>Polyneoptera</taxon>
        <taxon>Dictyoptera</taxon>
        <taxon>Blattodea</taxon>
        <taxon>Blaberoidea</taxon>
        <taxon>Blaberidae</taxon>
        <taxon>Diplopterinae</taxon>
        <taxon>Diploptera</taxon>
    </lineage>
</organism>
<gene>
    <name evidence="1" type="ORF">L9F63_008628</name>
</gene>
<evidence type="ECO:0000313" key="2">
    <source>
        <dbReference type="Proteomes" id="UP001233999"/>
    </source>
</evidence>
<evidence type="ECO:0000313" key="1">
    <source>
        <dbReference type="EMBL" id="KAJ9573998.1"/>
    </source>
</evidence>
<proteinExistence type="predicted"/>
<reference evidence="1" key="1">
    <citation type="journal article" date="2023" name="IScience">
        <title>Live-bearing cockroach genome reveals convergent evolutionary mechanisms linked to viviparity in insects and beyond.</title>
        <authorList>
            <person name="Fouks B."/>
            <person name="Harrison M.C."/>
            <person name="Mikhailova A.A."/>
            <person name="Marchal E."/>
            <person name="English S."/>
            <person name="Carruthers M."/>
            <person name="Jennings E.C."/>
            <person name="Chiamaka E.L."/>
            <person name="Frigard R.A."/>
            <person name="Pippel M."/>
            <person name="Attardo G.M."/>
            <person name="Benoit J.B."/>
            <person name="Bornberg-Bauer E."/>
            <person name="Tobe S.S."/>
        </authorList>
    </citation>
    <scope>NUCLEOTIDE SEQUENCE</scope>
    <source>
        <strain evidence="1">Stay&amp;Tobe</strain>
    </source>
</reference>
<keyword evidence="2" id="KW-1185">Reference proteome</keyword>
<comment type="caution">
    <text evidence="1">The sequence shown here is derived from an EMBL/GenBank/DDBJ whole genome shotgun (WGS) entry which is preliminary data.</text>
</comment>